<dbReference type="GO" id="GO:0000033">
    <property type="term" value="F:alpha-1,3-mannosyltransferase activity"/>
    <property type="evidence" value="ECO:0007669"/>
    <property type="project" value="TreeGrafter"/>
</dbReference>
<keyword evidence="11" id="KW-0325">Glycoprotein</keyword>
<dbReference type="PANTHER" id="PTHR31392">
    <property type="entry name" value="ALPHA-1,3-MANNOSYLTRANSFERASE MNN1-RELATED"/>
    <property type="match status" value="1"/>
</dbReference>
<feature type="compositionally biased region" description="Basic and acidic residues" evidence="12">
    <location>
        <begin position="845"/>
        <end position="863"/>
    </location>
</feature>
<evidence type="ECO:0000256" key="1">
    <source>
        <dbReference type="ARBA" id="ARBA00004323"/>
    </source>
</evidence>
<keyword evidence="7" id="KW-0735">Signal-anchor</keyword>
<feature type="transmembrane region" description="Helical" evidence="13">
    <location>
        <begin position="7"/>
        <end position="27"/>
    </location>
</feature>
<dbReference type="InterPro" id="IPR029044">
    <property type="entry name" value="Nucleotide-diphossugar_trans"/>
</dbReference>
<dbReference type="SUPFAM" id="SSF53448">
    <property type="entry name" value="Nucleotide-diphospho-sugar transferases"/>
    <property type="match status" value="1"/>
</dbReference>
<accession>A0A9P0QKB3</accession>
<evidence type="ECO:0000256" key="9">
    <source>
        <dbReference type="ARBA" id="ARBA00023034"/>
    </source>
</evidence>
<keyword evidence="5" id="KW-0808">Transferase</keyword>
<evidence type="ECO:0000256" key="5">
    <source>
        <dbReference type="ARBA" id="ARBA00022679"/>
    </source>
</evidence>
<dbReference type="GO" id="GO:0000139">
    <property type="term" value="C:Golgi membrane"/>
    <property type="evidence" value="ECO:0007669"/>
    <property type="project" value="UniProtKB-SubCell"/>
</dbReference>
<feature type="region of interest" description="Disordered" evidence="12">
    <location>
        <begin position="780"/>
        <end position="800"/>
    </location>
</feature>
<evidence type="ECO:0000256" key="3">
    <source>
        <dbReference type="ARBA" id="ARBA00009105"/>
    </source>
</evidence>
<keyword evidence="10 13" id="KW-0472">Membrane</keyword>
<reference evidence="14" key="1">
    <citation type="submission" date="2022-03" db="EMBL/GenBank/DDBJ databases">
        <authorList>
            <person name="Legras J.-L."/>
            <person name="Devillers H."/>
            <person name="Grondin C."/>
        </authorList>
    </citation>
    <scope>NUCLEOTIDE SEQUENCE</scope>
    <source>
        <strain evidence="14">CLIB 1423</strain>
    </source>
</reference>
<dbReference type="OrthoDB" id="430354at2759"/>
<dbReference type="EMBL" id="CAKXYY010000001">
    <property type="protein sequence ID" value="CAH2350194.1"/>
    <property type="molecule type" value="Genomic_DNA"/>
</dbReference>
<feature type="region of interest" description="Disordered" evidence="12">
    <location>
        <begin position="812"/>
        <end position="863"/>
    </location>
</feature>
<evidence type="ECO:0000256" key="6">
    <source>
        <dbReference type="ARBA" id="ARBA00022692"/>
    </source>
</evidence>
<evidence type="ECO:0000256" key="13">
    <source>
        <dbReference type="SAM" id="Phobius"/>
    </source>
</evidence>
<evidence type="ECO:0000256" key="2">
    <source>
        <dbReference type="ARBA" id="ARBA00004922"/>
    </source>
</evidence>
<evidence type="ECO:0000313" key="14">
    <source>
        <dbReference type="EMBL" id="CAH2350194.1"/>
    </source>
</evidence>
<comment type="pathway">
    <text evidence="2">Protein modification; protein glycosylation.</text>
</comment>
<protein>
    <submittedName>
        <fullName evidence="14">Alpha-1,3-mannosyltransferase Mnn15p</fullName>
    </submittedName>
</protein>
<sequence>MRLTIRRIILASLAFFIVTSCIFTYIFSGSPGLSEMMDVVYQRQDKFSIEGFRENDISVRRELHYSNKQDHIFEDFVQSDQSKIKQNKQSGGIRRRLGSKAETTYDLSEWEQLPIGEQCGAFFNHWRQKNPDWKYSKDLNYDKSITDKGFFFRLQRDRVREQKKSAKRPNPDVITVEDNIAIEEEYKRIVDMTMATQRNMVETTSLIRLFGKCFLEKNNKDAELYEDLAKRFFPYINGQLPSFENAVTGESVVDGYPGATKPYEFGKDHLFEYMQDNSNGKGILISASNRHARDLIKLIRLLRGLNNKLPIQIVHKGDITAKNRDYLKMAASHEVEDFLDESLATEYKSIYPEINLQDVKEIKKTFGSEFPKQDLWFVNIKETIDNSYKYEFPGYANKLLALFFCSFRDVLLFDADTIPLIEPEEFFRMKEYTSKGAYFFRDRSLRDFNDYVETNYFTNLMPTRAQNSMEQLFKIPVVTAHTLNNTYMAGWRHLQESGVVAIDKSKHFLGILMTLPISVWREPVRSSIWGDKELYWIAFSAAGDENYIFNENEAASVGELQVSRNLVSYNNSMTREVCSTHPGHVSADGQLLWVNSGFNYCKKNGHFRDRNKFPYTNMNNNDLRSLFDNPLHITHAIVPPPLPNLRSVGNEIDNTKETEFKKFWKVRPKDVDEINEYVTDADQIVNQIDGWNPQKGWVKTSICSGYMYCAFDVVDNYSPFHEVFGPNSGFLDYEKALSKFSPGQDKGKFFEFPKEKVNYYKFLSKVWVTGSTKFKLIETQEEKEERERTERERNEKIKKLSDQKMVRLKSKLKQVAGQEDPDAKESAEKEQVAENDVVQVQNVERPQRKDHRPEPGNPLEKKS</sequence>
<name>A0A9P0QKB3_9ASCO</name>
<dbReference type="InterPro" id="IPR022751">
    <property type="entry name" value="Alpha_mannosyltransferase"/>
</dbReference>
<evidence type="ECO:0000256" key="7">
    <source>
        <dbReference type="ARBA" id="ARBA00022968"/>
    </source>
</evidence>
<evidence type="ECO:0000256" key="10">
    <source>
        <dbReference type="ARBA" id="ARBA00023136"/>
    </source>
</evidence>
<keyword evidence="8 13" id="KW-1133">Transmembrane helix</keyword>
<dbReference type="PANTHER" id="PTHR31392:SF1">
    <property type="entry name" value="ALPHA-1,3-MANNOSYLTRANSFERASE MNN1-RELATED"/>
    <property type="match status" value="1"/>
</dbReference>
<dbReference type="Pfam" id="PF11051">
    <property type="entry name" value="Mannosyl_trans3"/>
    <property type="match status" value="1"/>
</dbReference>
<evidence type="ECO:0000256" key="11">
    <source>
        <dbReference type="ARBA" id="ARBA00023180"/>
    </source>
</evidence>
<dbReference type="GO" id="GO:0006493">
    <property type="term" value="P:protein O-linked glycosylation"/>
    <property type="evidence" value="ECO:0007669"/>
    <property type="project" value="TreeGrafter"/>
</dbReference>
<proteinExistence type="inferred from homology"/>
<dbReference type="AlphaFoldDB" id="A0A9P0QKB3"/>
<keyword evidence="4" id="KW-0328">Glycosyltransferase</keyword>
<gene>
    <name evidence="14" type="ORF">CLIB1423_01S04632</name>
</gene>
<dbReference type="Proteomes" id="UP000837801">
    <property type="component" value="Unassembled WGS sequence"/>
</dbReference>
<keyword evidence="15" id="KW-1185">Reference proteome</keyword>
<comment type="similarity">
    <text evidence="3">Belongs to the MNN1/MNT family.</text>
</comment>
<organism evidence="14 15">
    <name type="scientific">[Candida] railenensis</name>
    <dbReference type="NCBI Taxonomy" id="45579"/>
    <lineage>
        <taxon>Eukaryota</taxon>
        <taxon>Fungi</taxon>
        <taxon>Dikarya</taxon>
        <taxon>Ascomycota</taxon>
        <taxon>Saccharomycotina</taxon>
        <taxon>Pichiomycetes</taxon>
        <taxon>Debaryomycetaceae</taxon>
        <taxon>Kurtzmaniella</taxon>
    </lineage>
</organism>
<dbReference type="GO" id="GO:0046354">
    <property type="term" value="P:mannan biosynthetic process"/>
    <property type="evidence" value="ECO:0007669"/>
    <property type="project" value="UniProtKB-ARBA"/>
</dbReference>
<evidence type="ECO:0000256" key="8">
    <source>
        <dbReference type="ARBA" id="ARBA00022989"/>
    </source>
</evidence>
<keyword evidence="6 13" id="KW-0812">Transmembrane</keyword>
<comment type="subcellular location">
    <subcellularLocation>
        <location evidence="1">Golgi apparatus membrane</location>
        <topology evidence="1">Single-pass type II membrane protein</topology>
    </subcellularLocation>
</comment>
<keyword evidence="9" id="KW-0333">Golgi apparatus</keyword>
<comment type="caution">
    <text evidence="14">The sequence shown here is derived from an EMBL/GenBank/DDBJ whole genome shotgun (WGS) entry which is preliminary data.</text>
</comment>
<feature type="compositionally biased region" description="Basic and acidic residues" evidence="12">
    <location>
        <begin position="821"/>
        <end position="832"/>
    </location>
</feature>
<evidence type="ECO:0000256" key="4">
    <source>
        <dbReference type="ARBA" id="ARBA00022676"/>
    </source>
</evidence>
<evidence type="ECO:0000256" key="12">
    <source>
        <dbReference type="SAM" id="MobiDB-lite"/>
    </source>
</evidence>
<evidence type="ECO:0000313" key="15">
    <source>
        <dbReference type="Proteomes" id="UP000837801"/>
    </source>
</evidence>
<dbReference type="PROSITE" id="PS51257">
    <property type="entry name" value="PROKAR_LIPOPROTEIN"/>
    <property type="match status" value="1"/>
</dbReference>